<keyword evidence="10" id="KW-1185">Reference proteome</keyword>
<dbReference type="InterPro" id="IPR000719">
    <property type="entry name" value="Prot_kinase_dom"/>
</dbReference>
<dbReference type="AlphaFoldDB" id="A0AA88KM23"/>
<proteinExistence type="inferred from homology"/>
<name>A0AA88KM23_NAELO</name>
<dbReference type="GeneID" id="68093991"/>
<dbReference type="RefSeq" id="XP_044551195.1">
    <property type="nucleotide sequence ID" value="XM_044690853.1"/>
</dbReference>
<evidence type="ECO:0000256" key="3">
    <source>
        <dbReference type="ARBA" id="ARBA00022777"/>
    </source>
</evidence>
<dbReference type="PROSITE" id="PS50011">
    <property type="entry name" value="PROTEIN_KINASE_DOM"/>
    <property type="match status" value="1"/>
</dbReference>
<dbReference type="SUPFAM" id="SSF54768">
    <property type="entry name" value="dsRNA-binding domain-like"/>
    <property type="match status" value="1"/>
</dbReference>
<dbReference type="PANTHER" id="PTHR11042">
    <property type="entry name" value="EUKARYOTIC TRANSLATION INITIATION FACTOR 2-ALPHA KINASE EIF2-ALPHA KINASE -RELATED"/>
    <property type="match status" value="1"/>
</dbReference>
<dbReference type="InterPro" id="IPR008271">
    <property type="entry name" value="Ser/Thr_kinase_AS"/>
</dbReference>
<evidence type="ECO:0000256" key="7">
    <source>
        <dbReference type="SAM" id="MobiDB-lite"/>
    </source>
</evidence>
<dbReference type="SMART" id="SM00220">
    <property type="entry name" value="S_TKc"/>
    <property type="match status" value="1"/>
</dbReference>
<evidence type="ECO:0000313" key="9">
    <source>
        <dbReference type="EMBL" id="KAG2387203.1"/>
    </source>
</evidence>
<dbReference type="Gene3D" id="3.30.200.20">
    <property type="entry name" value="Phosphorylase Kinase, domain 1"/>
    <property type="match status" value="1"/>
</dbReference>
<protein>
    <recommendedName>
        <fullName evidence="8">Protein kinase domain-containing protein</fullName>
    </recommendedName>
</protein>
<dbReference type="PROSITE" id="PS00108">
    <property type="entry name" value="PROTEIN_KINASE_ST"/>
    <property type="match status" value="1"/>
</dbReference>
<dbReference type="GO" id="GO:0005524">
    <property type="term" value="F:ATP binding"/>
    <property type="evidence" value="ECO:0007669"/>
    <property type="project" value="UniProtKB-UniRule"/>
</dbReference>
<dbReference type="GO" id="GO:0005737">
    <property type="term" value="C:cytoplasm"/>
    <property type="evidence" value="ECO:0007669"/>
    <property type="project" value="TreeGrafter"/>
</dbReference>
<accession>A0AA88KM23</accession>
<dbReference type="EMBL" id="PYSW02000013">
    <property type="protein sequence ID" value="KAG2387203.1"/>
    <property type="molecule type" value="Genomic_DNA"/>
</dbReference>
<evidence type="ECO:0000313" key="10">
    <source>
        <dbReference type="Proteomes" id="UP000816034"/>
    </source>
</evidence>
<dbReference type="GO" id="GO:0005634">
    <property type="term" value="C:nucleus"/>
    <property type="evidence" value="ECO:0007669"/>
    <property type="project" value="TreeGrafter"/>
</dbReference>
<dbReference type="PROSITE" id="PS00107">
    <property type="entry name" value="PROTEIN_KINASE_ATP"/>
    <property type="match status" value="1"/>
</dbReference>
<evidence type="ECO:0000256" key="4">
    <source>
        <dbReference type="ARBA" id="ARBA00022840"/>
    </source>
</evidence>
<dbReference type="GO" id="GO:0004672">
    <property type="term" value="F:protein kinase activity"/>
    <property type="evidence" value="ECO:0007669"/>
    <property type="project" value="InterPro"/>
</dbReference>
<sequence>MHSSSSASSNNDWSSSNDHQSVPTSLTADKSPLSDTTTTSELSKQDLYSPALTMSSSSSDTYIHQLKEKNRKLQLLLCHSLQMLQLSNHQLSKDIQQVKHHLFHDLKLLERHDSISGSSDDEDDDDDDVLTSQQDEAFRTVFERERTMYSENQFWSATLKTRLNREFSQISRLGSGSFGSVVKARNQLDSKFYAIKMIRIPEKEFANSESLDSRSVVMKEVEFLSTLHHDHIIRYYNVWKEHVPDSRLYIQMEFCESTLREFINSRDTSRAMVWTYFEQILRALAFLSEQNITHSDLKPENILISNDVIKLGDFGLSYNHKHETAHQSRGTSLYINKEPRENNPKFDIFSLGIIFFEMLTSNHIPTDQRHTNLKQLKENPKIFLSNSPLIDLYDMEKDLIQRMLEPNYRERPSAKELLDEIYRMAFQCLKCHSTMKGLVPWIIHLNGQHHNKDQYMKEHLQKMEPVSRLNWFVSKKLGGIVSFSSFSQEGPPHCPMFSQRVEIQIPGCEKSPIVVTGPKRSKKQESKNAVCEKAFQMICNYPEIRTNLE</sequence>
<dbReference type="InterPro" id="IPR017441">
    <property type="entry name" value="Protein_kinase_ATP_BS"/>
</dbReference>
<feature type="compositionally biased region" description="Low complexity" evidence="7">
    <location>
        <begin position="1"/>
        <end position="17"/>
    </location>
</feature>
<dbReference type="Proteomes" id="UP000816034">
    <property type="component" value="Unassembled WGS sequence"/>
</dbReference>
<feature type="binding site" evidence="6">
    <location>
        <position position="196"/>
    </location>
    <ligand>
        <name>ATP</name>
        <dbReference type="ChEBI" id="CHEBI:30616"/>
    </ligand>
</feature>
<dbReference type="Pfam" id="PF00069">
    <property type="entry name" value="Pkinase"/>
    <property type="match status" value="1"/>
</dbReference>
<comment type="similarity">
    <text evidence="5">Belongs to the protein kinase superfamily. Ser/Thr protein kinase family. GCN2 subfamily.</text>
</comment>
<evidence type="ECO:0000256" key="5">
    <source>
        <dbReference type="ARBA" id="ARBA00037982"/>
    </source>
</evidence>
<feature type="compositionally biased region" description="Polar residues" evidence="7">
    <location>
        <begin position="18"/>
        <end position="42"/>
    </location>
</feature>
<dbReference type="SUPFAM" id="SSF56112">
    <property type="entry name" value="Protein kinase-like (PK-like)"/>
    <property type="match status" value="1"/>
</dbReference>
<reference evidence="9 10" key="1">
    <citation type="journal article" date="2018" name="BMC Genomics">
        <title>The genome of Naegleria lovaniensis, the basis for a comparative approach to unravel pathogenicity factors of the human pathogenic amoeba N. fowleri.</title>
        <authorList>
            <person name="Liechti N."/>
            <person name="Schurch N."/>
            <person name="Bruggmann R."/>
            <person name="Wittwer M."/>
        </authorList>
    </citation>
    <scope>NUCLEOTIDE SEQUENCE [LARGE SCALE GENOMIC DNA]</scope>
    <source>
        <strain evidence="9 10">ATCC 30569</strain>
    </source>
</reference>
<keyword evidence="2 6" id="KW-0547">Nucleotide-binding</keyword>
<keyword evidence="4 6" id="KW-0067">ATP-binding</keyword>
<gene>
    <name evidence="9" type="ORF">C9374_001535</name>
</gene>
<evidence type="ECO:0000256" key="1">
    <source>
        <dbReference type="ARBA" id="ARBA00022679"/>
    </source>
</evidence>
<evidence type="ECO:0000259" key="8">
    <source>
        <dbReference type="PROSITE" id="PS50011"/>
    </source>
</evidence>
<dbReference type="Gene3D" id="1.10.510.10">
    <property type="entry name" value="Transferase(Phosphotransferase) domain 1"/>
    <property type="match status" value="1"/>
</dbReference>
<organism evidence="9 10">
    <name type="scientific">Naegleria lovaniensis</name>
    <name type="common">Amoeba</name>
    <dbReference type="NCBI Taxonomy" id="51637"/>
    <lineage>
        <taxon>Eukaryota</taxon>
        <taxon>Discoba</taxon>
        <taxon>Heterolobosea</taxon>
        <taxon>Tetramitia</taxon>
        <taxon>Eutetramitia</taxon>
        <taxon>Vahlkampfiidae</taxon>
        <taxon>Naegleria</taxon>
    </lineage>
</organism>
<dbReference type="InterPro" id="IPR050339">
    <property type="entry name" value="CC_SR_Kinase"/>
</dbReference>
<evidence type="ECO:0000256" key="6">
    <source>
        <dbReference type="PROSITE-ProRule" id="PRU10141"/>
    </source>
</evidence>
<comment type="caution">
    <text evidence="9">The sequence shown here is derived from an EMBL/GenBank/DDBJ whole genome shotgun (WGS) entry which is preliminary data.</text>
</comment>
<keyword evidence="1" id="KW-0808">Transferase</keyword>
<keyword evidence="3" id="KW-0418">Kinase</keyword>
<feature type="domain" description="Protein kinase" evidence="8">
    <location>
        <begin position="167"/>
        <end position="435"/>
    </location>
</feature>
<evidence type="ECO:0000256" key="2">
    <source>
        <dbReference type="ARBA" id="ARBA00022741"/>
    </source>
</evidence>
<dbReference type="InterPro" id="IPR011009">
    <property type="entry name" value="Kinase-like_dom_sf"/>
</dbReference>
<feature type="region of interest" description="Disordered" evidence="7">
    <location>
        <begin position="1"/>
        <end position="55"/>
    </location>
</feature>
<dbReference type="Gene3D" id="3.30.160.20">
    <property type="match status" value="1"/>
</dbReference>